<evidence type="ECO:0000256" key="13">
    <source>
        <dbReference type="ARBA" id="ARBA00023027"/>
    </source>
</evidence>
<dbReference type="GO" id="GO:0048038">
    <property type="term" value="F:quinone binding"/>
    <property type="evidence" value="ECO:0007669"/>
    <property type="project" value="UniProtKB-KW"/>
</dbReference>
<dbReference type="GO" id="GO:0010181">
    <property type="term" value="F:FMN binding"/>
    <property type="evidence" value="ECO:0007669"/>
    <property type="project" value="InterPro"/>
</dbReference>
<dbReference type="InterPro" id="IPR011538">
    <property type="entry name" value="Nuo51_FMN-bd"/>
</dbReference>
<dbReference type="PANTHER" id="PTHR43578">
    <property type="entry name" value="NADH-QUINONE OXIDOREDUCTASE SUBUNIT F"/>
    <property type="match status" value="1"/>
</dbReference>
<keyword evidence="10" id="KW-1278">Translocase</keyword>
<proteinExistence type="inferred from homology"/>
<dbReference type="Proteomes" id="UP000749740">
    <property type="component" value="Unassembled WGS sequence"/>
</dbReference>
<evidence type="ECO:0000256" key="15">
    <source>
        <dbReference type="RuleBase" id="RU364066"/>
    </source>
</evidence>
<dbReference type="GO" id="GO:0051539">
    <property type="term" value="F:4 iron, 4 sulfur cluster binding"/>
    <property type="evidence" value="ECO:0007669"/>
    <property type="project" value="UniProtKB-UniRule"/>
</dbReference>
<dbReference type="GO" id="GO:0046872">
    <property type="term" value="F:metal ion binding"/>
    <property type="evidence" value="ECO:0007669"/>
    <property type="project" value="UniProtKB-KW"/>
</dbReference>
<dbReference type="SUPFAM" id="SSF140490">
    <property type="entry name" value="Nqo1C-terminal domain-like"/>
    <property type="match status" value="1"/>
</dbReference>
<dbReference type="InterPro" id="IPR019575">
    <property type="entry name" value="Nuop51_4Fe4S-bd"/>
</dbReference>
<feature type="domain" description="NADH-ubiquinone oxidoreductase 51kDa subunit iron-sulphur binding" evidence="16">
    <location>
        <begin position="327"/>
        <end position="372"/>
    </location>
</feature>
<evidence type="ECO:0000256" key="5">
    <source>
        <dbReference type="ARBA" id="ARBA00022485"/>
    </source>
</evidence>
<evidence type="ECO:0000256" key="8">
    <source>
        <dbReference type="ARBA" id="ARBA00022719"/>
    </source>
</evidence>
<dbReference type="FunFam" id="3.40.50.11540:FF:000001">
    <property type="entry name" value="NADH dehydrogenase [ubiquinone] flavoprotein 1, mitochondrial"/>
    <property type="match status" value="1"/>
</dbReference>
<accession>A0A9Q3MEF8</accession>
<dbReference type="InterPro" id="IPR054765">
    <property type="entry name" value="SLBB_dom"/>
</dbReference>
<dbReference type="NCBIfam" id="NF010120">
    <property type="entry name" value="PRK13596.1"/>
    <property type="match status" value="1"/>
</dbReference>
<evidence type="ECO:0000256" key="11">
    <source>
        <dbReference type="ARBA" id="ARBA00023004"/>
    </source>
</evidence>
<comment type="cofactor">
    <cofactor evidence="2 15">
        <name>[4Fe-4S] cluster</name>
        <dbReference type="ChEBI" id="CHEBI:49883"/>
    </cofactor>
</comment>
<keyword evidence="5 15" id="KW-0004">4Fe-4S</keyword>
<dbReference type="Gene3D" id="3.10.20.600">
    <property type="match status" value="1"/>
</dbReference>
<dbReference type="AlphaFoldDB" id="A0A9Q3MEF8"/>
<keyword evidence="13 15" id="KW-0520">NAD</keyword>
<evidence type="ECO:0000256" key="7">
    <source>
        <dbReference type="ARBA" id="ARBA00022643"/>
    </source>
</evidence>
<dbReference type="SMART" id="SM00928">
    <property type="entry name" value="NADH_4Fe-4S"/>
    <property type="match status" value="1"/>
</dbReference>
<keyword evidence="9 15" id="KW-0479">Metal-binding</keyword>
<dbReference type="PROSITE" id="PS00644">
    <property type="entry name" value="COMPLEX1_51K_1"/>
    <property type="match status" value="1"/>
</dbReference>
<dbReference type="Pfam" id="PF22461">
    <property type="entry name" value="SLBB_2"/>
    <property type="match status" value="1"/>
</dbReference>
<organism evidence="17 18">
    <name type="scientific">Rhizobium lentis</name>
    <dbReference type="NCBI Taxonomy" id="1138194"/>
    <lineage>
        <taxon>Bacteria</taxon>
        <taxon>Pseudomonadati</taxon>
        <taxon>Pseudomonadota</taxon>
        <taxon>Alphaproteobacteria</taxon>
        <taxon>Hyphomicrobiales</taxon>
        <taxon>Rhizobiaceae</taxon>
        <taxon>Rhizobium/Agrobacterium group</taxon>
        <taxon>Rhizobium</taxon>
    </lineage>
</organism>
<dbReference type="EMBL" id="JABDYC010000009">
    <property type="protein sequence ID" value="MBX5025544.1"/>
    <property type="molecule type" value="Genomic_DNA"/>
</dbReference>
<dbReference type="GO" id="GO:0016491">
    <property type="term" value="F:oxidoreductase activity"/>
    <property type="evidence" value="ECO:0007669"/>
    <property type="project" value="UniProtKB-KW"/>
</dbReference>
<evidence type="ECO:0000256" key="3">
    <source>
        <dbReference type="ARBA" id="ARBA00002378"/>
    </source>
</evidence>
<gene>
    <name evidence="17" type="primary">nuoF</name>
    <name evidence="17" type="ORF">HJB63_23735</name>
</gene>
<dbReference type="EC" id="7.1.1.-" evidence="15"/>
<dbReference type="PROSITE" id="PS00645">
    <property type="entry name" value="COMPLEX1_51K_2"/>
    <property type="match status" value="1"/>
</dbReference>
<evidence type="ECO:0000256" key="4">
    <source>
        <dbReference type="ARBA" id="ARBA00007523"/>
    </source>
</evidence>
<evidence type="ECO:0000256" key="1">
    <source>
        <dbReference type="ARBA" id="ARBA00001917"/>
    </source>
</evidence>
<dbReference type="FunFam" id="1.20.1440.230:FF:000001">
    <property type="entry name" value="Mitochondrial NADH dehydrogenase flavoprotein 1"/>
    <property type="match status" value="1"/>
</dbReference>
<dbReference type="InterPro" id="IPR001949">
    <property type="entry name" value="NADH-UbQ_OxRdtase_51kDa_CS"/>
</dbReference>
<dbReference type="SUPFAM" id="SSF142019">
    <property type="entry name" value="Nqo1 FMN-binding domain-like"/>
    <property type="match status" value="1"/>
</dbReference>
<keyword evidence="17" id="KW-0560">Oxidoreductase</keyword>
<dbReference type="GO" id="GO:0008137">
    <property type="term" value="F:NADH dehydrogenase (ubiquinone) activity"/>
    <property type="evidence" value="ECO:0007669"/>
    <property type="project" value="InterPro"/>
</dbReference>
<dbReference type="RefSeq" id="WP_221133916.1">
    <property type="nucleotide sequence ID" value="NZ_JABDXT010000004.1"/>
</dbReference>
<dbReference type="Gene3D" id="1.20.1440.230">
    <property type="entry name" value="NADH-ubiquinone oxidoreductase 51kDa subunit, iron-sulphur binding domain"/>
    <property type="match status" value="1"/>
</dbReference>
<evidence type="ECO:0000256" key="10">
    <source>
        <dbReference type="ARBA" id="ARBA00022967"/>
    </source>
</evidence>
<dbReference type="SUPFAM" id="SSF142984">
    <property type="entry name" value="Nqo1 middle domain-like"/>
    <property type="match status" value="1"/>
</dbReference>
<dbReference type="InterPro" id="IPR037207">
    <property type="entry name" value="Nuop51_4Fe4S-bd_sf"/>
</dbReference>
<comment type="catalytic activity">
    <reaction evidence="14 15">
        <text>a quinone + NADH + 5 H(+)(in) = a quinol + NAD(+) + 4 H(+)(out)</text>
        <dbReference type="Rhea" id="RHEA:57888"/>
        <dbReference type="ChEBI" id="CHEBI:15378"/>
        <dbReference type="ChEBI" id="CHEBI:24646"/>
        <dbReference type="ChEBI" id="CHEBI:57540"/>
        <dbReference type="ChEBI" id="CHEBI:57945"/>
        <dbReference type="ChEBI" id="CHEBI:132124"/>
    </reaction>
</comment>
<comment type="similarity">
    <text evidence="4 15">Belongs to the complex I 51 kDa subunit family.</text>
</comment>
<name>A0A9Q3MEF8_9HYPH</name>
<keyword evidence="7 15" id="KW-0288">FMN</keyword>
<comment type="cofactor">
    <cofactor evidence="1 15">
        <name>FMN</name>
        <dbReference type="ChEBI" id="CHEBI:58210"/>
    </cofactor>
</comment>
<keyword evidence="12 15" id="KW-0411">Iron-sulfur</keyword>
<dbReference type="NCBIfam" id="TIGR01959">
    <property type="entry name" value="nuoF_fam"/>
    <property type="match status" value="1"/>
</dbReference>
<dbReference type="FunFam" id="3.10.20.600:FF:000003">
    <property type="entry name" value="NADH-quinone oxidoreductase subunit F"/>
    <property type="match status" value="1"/>
</dbReference>
<evidence type="ECO:0000256" key="9">
    <source>
        <dbReference type="ARBA" id="ARBA00022723"/>
    </source>
</evidence>
<dbReference type="Gene3D" id="6.10.250.1450">
    <property type="match status" value="1"/>
</dbReference>
<keyword evidence="8 15" id="KW-0874">Quinone</keyword>
<dbReference type="InterPro" id="IPR037225">
    <property type="entry name" value="Nuo51_FMN-bd_sf"/>
</dbReference>
<keyword evidence="11 15" id="KW-0408">Iron</keyword>
<comment type="caution">
    <text evidence="17">The sequence shown here is derived from an EMBL/GenBank/DDBJ whole genome shotgun (WGS) entry which is preliminary data.</text>
</comment>
<evidence type="ECO:0000256" key="2">
    <source>
        <dbReference type="ARBA" id="ARBA00001966"/>
    </source>
</evidence>
<reference evidence="17" key="1">
    <citation type="submission" date="2020-04" db="EMBL/GenBank/DDBJ databases">
        <title>Global-level population genomics: horizontal gene transfer, symbiosis and evolution in Rhizobia.</title>
        <authorList>
            <person name="Gai Y."/>
        </authorList>
    </citation>
    <scope>NUCLEOTIDE SEQUENCE</scope>
    <source>
        <strain evidence="17">BLR57</strain>
    </source>
</reference>
<comment type="function">
    <text evidence="3">NDH-1 shuttles electrons from NADH, via FMN and iron-sulfur (Fe-S) centers, to quinones in the respiratory chain. The immediate electron acceptor for the enzyme in this species is believed to be ubiquinone. Couples the redox reaction to proton translocation (for every two electrons transferred, four hydrogen ions are translocated across the cytoplasmic membrane), and thus conserves the redox energy in a proton gradient.</text>
</comment>
<evidence type="ECO:0000313" key="17">
    <source>
        <dbReference type="EMBL" id="MBX5025544.1"/>
    </source>
</evidence>
<keyword evidence="6 15" id="KW-0285">Flavoprotein</keyword>
<evidence type="ECO:0000256" key="6">
    <source>
        <dbReference type="ARBA" id="ARBA00022630"/>
    </source>
</evidence>
<evidence type="ECO:0000313" key="18">
    <source>
        <dbReference type="Proteomes" id="UP000749740"/>
    </source>
</evidence>
<dbReference type="Pfam" id="PF10589">
    <property type="entry name" value="NADH_4Fe-4S"/>
    <property type="match status" value="1"/>
</dbReference>
<evidence type="ECO:0000256" key="14">
    <source>
        <dbReference type="ARBA" id="ARBA00047712"/>
    </source>
</evidence>
<dbReference type="Gene3D" id="3.40.50.11540">
    <property type="entry name" value="NADH-ubiquinone oxidoreductase 51kDa subunit"/>
    <property type="match status" value="1"/>
</dbReference>
<protein>
    <recommendedName>
        <fullName evidence="15">NADH-quinone oxidoreductase subunit F</fullName>
        <ecNumber evidence="15">7.1.1.-</ecNumber>
    </recommendedName>
</protein>
<dbReference type="GO" id="GO:0051287">
    <property type="term" value="F:NAD binding"/>
    <property type="evidence" value="ECO:0007669"/>
    <property type="project" value="UniProtKB-UniRule"/>
</dbReference>
<evidence type="ECO:0000259" key="16">
    <source>
        <dbReference type="SMART" id="SM00928"/>
    </source>
</evidence>
<dbReference type="PANTHER" id="PTHR43578:SF3">
    <property type="entry name" value="NADH-QUINONE OXIDOREDUCTASE SUBUNIT F"/>
    <property type="match status" value="1"/>
</dbReference>
<sequence>MFEPVLLKNVDVADGHLVSTYEAGGGYQALAKALREYTPDEVIDLVKRSNLRGRGGAGFPTGMKWGFVPKRTGKPTYLCCNADEGEPGTFKDRIIMERDPHQLIEGLAVSAYAIGAETAYVYIRGEYVTAIRRLQQAIAEAQAKGYLGKRVLGSDFNFAIHIHCGAGAYICGEETAMLESLEGKRAQPRLKPPFPAVAGLYASPTVINNVETLACVPHIIMRGSDWFRGIGPEKSPGPKLYCLSGQVRKPGLYELPMGIPLRELVENHAGGALPGRKIKAVIPGGVSAPVIPEHGLEVRMDFDSLAAAGSMLGSAGVIVIDDSTCMVKVATRIIEFFHHESCGKCTPCREGLNWVVKVLRRIEAGEGAAGDLEQLDMLCKGIFGNTFCALGDGAAMGLRAALAHFRTEFVAHIEERSCPFTEEPRRDKTARKYG</sequence>
<dbReference type="InterPro" id="IPR011537">
    <property type="entry name" value="NADH-UbQ_OxRdtase_suF"/>
</dbReference>
<dbReference type="Pfam" id="PF01512">
    <property type="entry name" value="Complex1_51K"/>
    <property type="match status" value="1"/>
</dbReference>
<evidence type="ECO:0000256" key="12">
    <source>
        <dbReference type="ARBA" id="ARBA00023014"/>
    </source>
</evidence>